<dbReference type="SMART" id="SM00388">
    <property type="entry name" value="HisKA"/>
    <property type="match status" value="1"/>
</dbReference>
<evidence type="ECO:0000256" key="9">
    <source>
        <dbReference type="ARBA" id="ARBA00022741"/>
    </source>
</evidence>
<dbReference type="SMART" id="SM00091">
    <property type="entry name" value="PAS"/>
    <property type="match status" value="2"/>
</dbReference>
<evidence type="ECO:0000259" key="20">
    <source>
        <dbReference type="PROSITE" id="PS50112"/>
    </source>
</evidence>
<evidence type="ECO:0000256" key="12">
    <source>
        <dbReference type="ARBA" id="ARBA00022989"/>
    </source>
</evidence>
<dbReference type="Pfam" id="PF03707">
    <property type="entry name" value="MHYT"/>
    <property type="match status" value="2"/>
</dbReference>
<dbReference type="FunFam" id="3.30.565.10:FF:000010">
    <property type="entry name" value="Sensor histidine kinase RcsC"/>
    <property type="match status" value="1"/>
</dbReference>
<feature type="transmembrane region" description="Helical" evidence="18">
    <location>
        <begin position="57"/>
        <end position="81"/>
    </location>
</feature>
<dbReference type="InterPro" id="IPR013656">
    <property type="entry name" value="PAS_4"/>
</dbReference>
<dbReference type="InterPro" id="IPR036097">
    <property type="entry name" value="HisK_dim/P_sf"/>
</dbReference>
<feature type="transmembrane region" description="Helical" evidence="18">
    <location>
        <begin position="152"/>
        <end position="170"/>
    </location>
</feature>
<dbReference type="SMART" id="SM00086">
    <property type="entry name" value="PAC"/>
    <property type="match status" value="2"/>
</dbReference>
<protein>
    <recommendedName>
        <fullName evidence="17">Virulence sensor protein BvgS</fullName>
        <ecNumber evidence="3">2.7.13.3</ecNumber>
    </recommendedName>
</protein>
<comment type="catalytic activity">
    <reaction evidence="1">
        <text>ATP + protein L-histidine = ADP + protein N-phospho-L-histidine.</text>
        <dbReference type="EC" id="2.7.13.3"/>
    </reaction>
</comment>
<keyword evidence="7 18" id="KW-0812">Transmembrane</keyword>
<dbReference type="InterPro" id="IPR000700">
    <property type="entry name" value="PAS-assoc_C"/>
</dbReference>
<dbReference type="Gene3D" id="1.10.287.130">
    <property type="match status" value="1"/>
</dbReference>
<keyword evidence="9" id="KW-0547">Nucleotide-binding</keyword>
<evidence type="ECO:0000259" key="22">
    <source>
        <dbReference type="PROSITE" id="PS50924"/>
    </source>
</evidence>
<keyword evidence="11" id="KW-0067">ATP-binding</keyword>
<dbReference type="InterPro" id="IPR036890">
    <property type="entry name" value="HATPase_C_sf"/>
</dbReference>
<keyword evidence="10" id="KW-0418">Kinase</keyword>
<dbReference type="InterPro" id="IPR003594">
    <property type="entry name" value="HATPase_dom"/>
</dbReference>
<dbReference type="Pfam" id="PF08447">
    <property type="entry name" value="PAS_3"/>
    <property type="match status" value="1"/>
</dbReference>
<dbReference type="InterPro" id="IPR013655">
    <property type="entry name" value="PAS_fold_3"/>
</dbReference>
<reference evidence="23 24" key="1">
    <citation type="submission" date="2020-02" db="EMBL/GenBank/DDBJ databases">
        <title>Ideonella bacterium strain TBM-1.</title>
        <authorList>
            <person name="Chen W.-M."/>
        </authorList>
    </citation>
    <scope>NUCLEOTIDE SEQUENCE [LARGE SCALE GENOMIC DNA]</scope>
    <source>
        <strain evidence="23 24">TBM-1</strain>
    </source>
</reference>
<feature type="domain" description="PAC" evidence="21">
    <location>
        <begin position="463"/>
        <end position="515"/>
    </location>
</feature>
<keyword evidence="4" id="KW-1003">Cell membrane</keyword>
<dbReference type="GO" id="GO:0005886">
    <property type="term" value="C:plasma membrane"/>
    <property type="evidence" value="ECO:0007669"/>
    <property type="project" value="UniProtKB-SubCell"/>
</dbReference>
<dbReference type="SMART" id="SM00387">
    <property type="entry name" value="HATPase_c"/>
    <property type="match status" value="1"/>
</dbReference>
<evidence type="ECO:0000256" key="17">
    <source>
        <dbReference type="ARBA" id="ARBA00070152"/>
    </source>
</evidence>
<dbReference type="PANTHER" id="PTHR43047:SF64">
    <property type="entry name" value="HISTIDINE KINASE CONTAINING CHEY-HOMOLOGOUS RECEIVER DOMAIN AND PAS DOMAIN-RELATED"/>
    <property type="match status" value="1"/>
</dbReference>
<evidence type="ECO:0000256" key="6">
    <source>
        <dbReference type="ARBA" id="ARBA00022679"/>
    </source>
</evidence>
<dbReference type="RefSeq" id="WP_163459956.1">
    <property type="nucleotide sequence ID" value="NZ_JAAGOH010000054.1"/>
</dbReference>
<dbReference type="SUPFAM" id="SSF47384">
    <property type="entry name" value="Homodimeric domain of signal transducing histidine kinase"/>
    <property type="match status" value="1"/>
</dbReference>
<dbReference type="InterPro" id="IPR003661">
    <property type="entry name" value="HisK_dim/P_dom"/>
</dbReference>
<feature type="transmembrane region" description="Helical" evidence="18">
    <location>
        <begin position="93"/>
        <end position="112"/>
    </location>
</feature>
<evidence type="ECO:0000259" key="19">
    <source>
        <dbReference type="PROSITE" id="PS50109"/>
    </source>
</evidence>
<feature type="domain" description="MHYT" evidence="22">
    <location>
        <begin position="19"/>
        <end position="211"/>
    </location>
</feature>
<dbReference type="PROSITE" id="PS50109">
    <property type="entry name" value="HIS_KIN"/>
    <property type="match status" value="1"/>
</dbReference>
<evidence type="ECO:0000313" key="23">
    <source>
        <dbReference type="EMBL" id="NDY93930.1"/>
    </source>
</evidence>
<dbReference type="GO" id="GO:0000155">
    <property type="term" value="F:phosphorelay sensor kinase activity"/>
    <property type="evidence" value="ECO:0007669"/>
    <property type="project" value="InterPro"/>
</dbReference>
<dbReference type="SUPFAM" id="SSF55785">
    <property type="entry name" value="PYP-like sensor domain (PAS domain)"/>
    <property type="match status" value="2"/>
</dbReference>
<dbReference type="PROSITE" id="PS50924">
    <property type="entry name" value="MHYT"/>
    <property type="match status" value="1"/>
</dbReference>
<dbReference type="InterPro" id="IPR001610">
    <property type="entry name" value="PAC"/>
</dbReference>
<dbReference type="PROSITE" id="PS50112">
    <property type="entry name" value="PAS"/>
    <property type="match status" value="1"/>
</dbReference>
<feature type="transmembrane region" description="Helical" evidence="18">
    <location>
        <begin position="182"/>
        <end position="208"/>
    </location>
</feature>
<accession>A0A7C9PKX1</accession>
<dbReference type="GO" id="GO:0005524">
    <property type="term" value="F:ATP binding"/>
    <property type="evidence" value="ECO:0007669"/>
    <property type="project" value="UniProtKB-KW"/>
</dbReference>
<feature type="transmembrane region" description="Helical" evidence="18">
    <location>
        <begin position="119"/>
        <end position="140"/>
    </location>
</feature>
<dbReference type="InterPro" id="IPR000014">
    <property type="entry name" value="PAS"/>
</dbReference>
<dbReference type="Pfam" id="PF08448">
    <property type="entry name" value="PAS_4"/>
    <property type="match status" value="1"/>
</dbReference>
<evidence type="ECO:0000256" key="15">
    <source>
        <dbReference type="ARBA" id="ARBA00023136"/>
    </source>
</evidence>
<keyword evidence="13" id="KW-0902">Two-component regulatory system</keyword>
<keyword evidence="15 18" id="KW-0472">Membrane</keyword>
<feature type="transmembrane region" description="Helical" evidence="18">
    <location>
        <begin position="23"/>
        <end position="45"/>
    </location>
</feature>
<dbReference type="NCBIfam" id="TIGR00229">
    <property type="entry name" value="sensory_box"/>
    <property type="match status" value="2"/>
</dbReference>
<comment type="caution">
    <text evidence="23">The sequence shown here is derived from an EMBL/GenBank/DDBJ whole genome shotgun (WGS) entry which is preliminary data.</text>
</comment>
<dbReference type="PRINTS" id="PR00344">
    <property type="entry name" value="BCTRLSENSOR"/>
</dbReference>
<dbReference type="SUPFAM" id="SSF55874">
    <property type="entry name" value="ATPase domain of HSP90 chaperone/DNA topoisomerase II/histidine kinase"/>
    <property type="match status" value="1"/>
</dbReference>
<organism evidence="23 24">
    <name type="scientific">Ideonella livida</name>
    <dbReference type="NCBI Taxonomy" id="2707176"/>
    <lineage>
        <taxon>Bacteria</taxon>
        <taxon>Pseudomonadati</taxon>
        <taxon>Pseudomonadota</taxon>
        <taxon>Betaproteobacteria</taxon>
        <taxon>Burkholderiales</taxon>
        <taxon>Sphaerotilaceae</taxon>
        <taxon>Ideonella</taxon>
    </lineage>
</organism>
<evidence type="ECO:0000256" key="3">
    <source>
        <dbReference type="ARBA" id="ARBA00012438"/>
    </source>
</evidence>
<dbReference type="EC" id="2.7.13.3" evidence="3"/>
<evidence type="ECO:0000256" key="1">
    <source>
        <dbReference type="ARBA" id="ARBA00000085"/>
    </source>
</evidence>
<gene>
    <name evidence="23" type="ORF">G3A44_22315</name>
</gene>
<dbReference type="EMBL" id="JAAGOH010000054">
    <property type="protein sequence ID" value="NDY93930.1"/>
    <property type="molecule type" value="Genomic_DNA"/>
</dbReference>
<feature type="non-terminal residue" evidence="23">
    <location>
        <position position="812"/>
    </location>
</feature>
<proteinExistence type="predicted"/>
<comment type="function">
    <text evidence="16">Member of the two-component regulatory system BvgS/BvgA. Phosphorylates BvgA via a four-step phosphorelay in response to environmental signals.</text>
</comment>
<dbReference type="Pfam" id="PF00512">
    <property type="entry name" value="HisKA"/>
    <property type="match status" value="1"/>
</dbReference>
<evidence type="ECO:0000256" key="16">
    <source>
        <dbReference type="ARBA" id="ARBA00058004"/>
    </source>
</evidence>
<evidence type="ECO:0000256" key="5">
    <source>
        <dbReference type="ARBA" id="ARBA00022553"/>
    </source>
</evidence>
<keyword evidence="12 18" id="KW-1133">Transmembrane helix</keyword>
<keyword evidence="6" id="KW-0808">Transferase</keyword>
<evidence type="ECO:0000256" key="11">
    <source>
        <dbReference type="ARBA" id="ARBA00022840"/>
    </source>
</evidence>
<evidence type="ECO:0000313" key="24">
    <source>
        <dbReference type="Proteomes" id="UP000484255"/>
    </source>
</evidence>
<feature type="domain" description="Histidine kinase" evidence="19">
    <location>
        <begin position="533"/>
        <end position="754"/>
    </location>
</feature>
<dbReference type="Proteomes" id="UP000484255">
    <property type="component" value="Unassembled WGS sequence"/>
</dbReference>
<keyword evidence="8" id="KW-0732">Signal</keyword>
<dbReference type="InterPro" id="IPR005330">
    <property type="entry name" value="MHYT_dom"/>
</dbReference>
<evidence type="ECO:0000256" key="14">
    <source>
        <dbReference type="ARBA" id="ARBA00023026"/>
    </source>
</evidence>
<dbReference type="Gene3D" id="3.30.450.20">
    <property type="entry name" value="PAS domain"/>
    <property type="match status" value="2"/>
</dbReference>
<comment type="subcellular location">
    <subcellularLocation>
        <location evidence="2">Cell membrane</location>
        <topology evidence="2">Multi-pass membrane protein</topology>
    </subcellularLocation>
</comment>
<dbReference type="CDD" id="cd16922">
    <property type="entry name" value="HATPase_EvgS-ArcB-TorS-like"/>
    <property type="match status" value="1"/>
</dbReference>
<keyword evidence="5" id="KW-0597">Phosphoprotein</keyword>
<evidence type="ECO:0000259" key="21">
    <source>
        <dbReference type="PROSITE" id="PS50113"/>
    </source>
</evidence>
<dbReference type="PANTHER" id="PTHR43047">
    <property type="entry name" value="TWO-COMPONENT HISTIDINE PROTEIN KINASE"/>
    <property type="match status" value="1"/>
</dbReference>
<feature type="transmembrane region" description="Helical" evidence="18">
    <location>
        <begin position="228"/>
        <end position="249"/>
    </location>
</feature>
<dbReference type="Gene3D" id="3.30.565.10">
    <property type="entry name" value="Histidine kinase-like ATPase, C-terminal domain"/>
    <property type="match status" value="1"/>
</dbReference>
<dbReference type="InterPro" id="IPR005467">
    <property type="entry name" value="His_kinase_dom"/>
</dbReference>
<dbReference type="InterPro" id="IPR004358">
    <property type="entry name" value="Sig_transdc_His_kin-like_C"/>
</dbReference>
<dbReference type="CDD" id="cd00130">
    <property type="entry name" value="PAS"/>
    <property type="match status" value="2"/>
</dbReference>
<dbReference type="FunFam" id="1.10.287.130:FF:000003">
    <property type="entry name" value="Histidine kinase"/>
    <property type="match status" value="1"/>
</dbReference>
<dbReference type="CDD" id="cd00082">
    <property type="entry name" value="HisKA"/>
    <property type="match status" value="1"/>
</dbReference>
<evidence type="ECO:0000256" key="2">
    <source>
        <dbReference type="ARBA" id="ARBA00004651"/>
    </source>
</evidence>
<evidence type="ECO:0000256" key="4">
    <source>
        <dbReference type="ARBA" id="ARBA00022475"/>
    </source>
</evidence>
<evidence type="ECO:0000256" key="10">
    <source>
        <dbReference type="ARBA" id="ARBA00022777"/>
    </source>
</evidence>
<dbReference type="PROSITE" id="PS50113">
    <property type="entry name" value="PAC"/>
    <property type="match status" value="1"/>
</dbReference>
<sequence length="812" mass="85767">MDTYFLFDARGVPLLDVGHDLGLTALSVMVAVLAGMTALHLLDLARREPPGTRLHRLALAGGGLALGLGAWAMHFIGMLALQLCVRVAYDPGLTMLSALPAIAGATLALHLLATRPAVLLPAAALAAGVGATHYLGMAALRTAPLLLHHPGVFGLSLALALALGVAALEVHRRLGLAPRRAWACRLLLGGLALGLALSAMHYVAMLGLRVVGQAETTQALPPEGGGLLALWLALAVGAVSALAVAVQLAMRFRAAAHALASREAQLQALVTNVPGTTFRSWRDAQQRIVIDFVSDEVQALTGWPAQALRGGEVAFDALLHPADRARVVAQARQALDAGQGYQLDYRVIDRLGHEHWVHESTAVVPDPLVGHPWLVGVIMDVTAARQRSAEFEGVVAALRRDLCVIEFDPGGRVVEVNDGFLALTGHRREALLGQPHAELRPEGEAATLAYAEHWRRLRAGEHVAGQFQLLRADGRPLWVHATYNPILDLDGQVRRVMKFVTDMSPQRALEAELRAAKERAEQAAQAKSAFLANMSHEIRTPLNGVIGLTEILQQSRLDAGQQETADLIKDSAYSLLGIIEDILDFSKIEAGRLELERVPIEPARVVEQVCAMLDQVAAKKGVELTLFTDPAVPAWVLGDALRLRQVLVNLANNAIKFSSGPQRRGRVHVGLTRAADAALLLSVRDDGIGMDAATQARLFQPFMQADVSTTRHFGGTGLGLAITQALVQAFGGRVALQSAPGAGSTFTVTLPLPAAAPPPGAAQAAPAAAPVLPWAGLQVFTVGPPAAGVHALGAYLRAEGADLAAPCDLAQA</sequence>
<feature type="domain" description="PAS" evidence="20">
    <location>
        <begin position="262"/>
        <end position="338"/>
    </location>
</feature>
<dbReference type="Pfam" id="PF02518">
    <property type="entry name" value="HATPase_c"/>
    <property type="match status" value="1"/>
</dbReference>
<dbReference type="AlphaFoldDB" id="A0A7C9PKX1"/>
<name>A0A7C9PKX1_9BURK</name>
<evidence type="ECO:0000256" key="7">
    <source>
        <dbReference type="ARBA" id="ARBA00022692"/>
    </source>
</evidence>
<keyword evidence="24" id="KW-1185">Reference proteome</keyword>
<evidence type="ECO:0000256" key="8">
    <source>
        <dbReference type="ARBA" id="ARBA00022729"/>
    </source>
</evidence>
<evidence type="ECO:0000256" key="13">
    <source>
        <dbReference type="ARBA" id="ARBA00023012"/>
    </source>
</evidence>
<keyword evidence="14" id="KW-0843">Virulence</keyword>
<dbReference type="InterPro" id="IPR035965">
    <property type="entry name" value="PAS-like_dom_sf"/>
</dbReference>
<evidence type="ECO:0000256" key="18">
    <source>
        <dbReference type="PROSITE-ProRule" id="PRU00244"/>
    </source>
</evidence>